<evidence type="ECO:0000256" key="3">
    <source>
        <dbReference type="ARBA" id="ARBA00023315"/>
    </source>
</evidence>
<dbReference type="SMART" id="SM00563">
    <property type="entry name" value="PlsC"/>
    <property type="match status" value="1"/>
</dbReference>
<dbReference type="SUPFAM" id="SSF69593">
    <property type="entry name" value="Glycerol-3-phosphate (1)-acyltransferase"/>
    <property type="match status" value="1"/>
</dbReference>
<dbReference type="PANTHER" id="PTHR10434">
    <property type="entry name" value="1-ACYL-SN-GLYCEROL-3-PHOSPHATE ACYLTRANSFERASE"/>
    <property type="match status" value="1"/>
</dbReference>
<keyword evidence="6" id="KW-1185">Reference proteome</keyword>
<dbReference type="AlphaFoldDB" id="A1K379"/>
<dbReference type="Proteomes" id="UP000002588">
    <property type="component" value="Chromosome"/>
</dbReference>
<evidence type="ECO:0000259" key="4">
    <source>
        <dbReference type="SMART" id="SM00563"/>
    </source>
</evidence>
<feature type="domain" description="Phospholipid/glycerol acyltransferase" evidence="4">
    <location>
        <begin position="35"/>
        <end position="156"/>
    </location>
</feature>
<dbReference type="GO" id="GO:0006654">
    <property type="term" value="P:phosphatidic acid biosynthetic process"/>
    <property type="evidence" value="ECO:0007669"/>
    <property type="project" value="TreeGrafter"/>
</dbReference>
<dbReference type="STRING" id="62928.azo0667"/>
<gene>
    <name evidence="5" type="ordered locus">azo0667</name>
</gene>
<dbReference type="GO" id="GO:0003841">
    <property type="term" value="F:1-acylglycerol-3-phosphate O-acyltransferase activity"/>
    <property type="evidence" value="ECO:0007669"/>
    <property type="project" value="UniProtKB-EC"/>
</dbReference>
<evidence type="ECO:0000313" key="6">
    <source>
        <dbReference type="Proteomes" id="UP000002588"/>
    </source>
</evidence>
<keyword evidence="2 5" id="KW-0808">Transferase</keyword>
<dbReference type="Pfam" id="PF01553">
    <property type="entry name" value="Acyltransferase"/>
    <property type="match status" value="1"/>
</dbReference>
<comment type="pathway">
    <text evidence="1">Lipid metabolism.</text>
</comment>
<evidence type="ECO:0000313" key="5">
    <source>
        <dbReference type="EMBL" id="CAL93284.1"/>
    </source>
</evidence>
<name>A1K379_AZOSB</name>
<evidence type="ECO:0000256" key="1">
    <source>
        <dbReference type="ARBA" id="ARBA00005189"/>
    </source>
</evidence>
<dbReference type="InterPro" id="IPR002123">
    <property type="entry name" value="Plipid/glycerol_acylTrfase"/>
</dbReference>
<sequence>MGLERLTGSALCGFAKLITGMRATWRDNAPDARQRVYFANHRSHGDFLLIWASLPPALRQSTRPVAGADYWLTDRLRRYIAERVFRGVLIDRSAASRQADPVAQMSAALAAGDSLIVFPEGTRNLGDGLLPFKSGIYHLARANPAVEFVPVWIENLGRVMPKGSYVPVPLLCSLSFGGALQWQAGEAKTDFLARARTALLDLAPALD</sequence>
<keyword evidence="3 5" id="KW-0012">Acyltransferase</keyword>
<dbReference type="EC" id="2.3.1.51" evidence="5"/>
<dbReference type="KEGG" id="azo:azo0667"/>
<protein>
    <submittedName>
        <fullName evidence="5">Acyltransferase</fullName>
        <ecNumber evidence="5">2.3.1.51</ecNumber>
    </submittedName>
</protein>
<accession>A1K379</accession>
<dbReference type="EMBL" id="AM406670">
    <property type="protein sequence ID" value="CAL93284.1"/>
    <property type="molecule type" value="Genomic_DNA"/>
</dbReference>
<proteinExistence type="predicted"/>
<evidence type="ECO:0000256" key="2">
    <source>
        <dbReference type="ARBA" id="ARBA00022679"/>
    </source>
</evidence>
<dbReference type="HOGENOM" id="CLU_027938_8_1_4"/>
<reference evidence="5 6" key="1">
    <citation type="journal article" date="2006" name="Nat. Biotechnol.">
        <title>Complete genome of the mutualistic, N2-fixing grass endophyte Azoarcus sp. strain BH72.</title>
        <authorList>
            <person name="Krause A."/>
            <person name="Ramakumar A."/>
            <person name="Bartels D."/>
            <person name="Battistoni F."/>
            <person name="Bekel T."/>
            <person name="Boch J."/>
            <person name="Boehm M."/>
            <person name="Friedrich F."/>
            <person name="Hurek T."/>
            <person name="Krause L."/>
            <person name="Linke B."/>
            <person name="McHardy A.C."/>
            <person name="Sarkar A."/>
            <person name="Schneiker S."/>
            <person name="Syed A.A."/>
            <person name="Thauer R."/>
            <person name="Vorhoelter F.-J."/>
            <person name="Weidner S."/>
            <person name="Puehler A."/>
            <person name="Reinhold-Hurek B."/>
            <person name="Kaiser O."/>
            <person name="Goesmann A."/>
        </authorList>
    </citation>
    <scope>NUCLEOTIDE SEQUENCE [LARGE SCALE GENOMIC DNA]</scope>
    <source>
        <strain evidence="5 6">BH72</strain>
    </source>
</reference>
<dbReference type="RefSeq" id="WP_011764402.1">
    <property type="nucleotide sequence ID" value="NC_008702.1"/>
</dbReference>
<dbReference type="CDD" id="cd07989">
    <property type="entry name" value="LPLAT_AGPAT-like"/>
    <property type="match status" value="1"/>
</dbReference>
<dbReference type="eggNOG" id="COG0204">
    <property type="taxonomic scope" value="Bacteria"/>
</dbReference>
<organism evidence="5 6">
    <name type="scientific">Azoarcus sp. (strain BH72)</name>
    <dbReference type="NCBI Taxonomy" id="418699"/>
    <lineage>
        <taxon>Bacteria</taxon>
        <taxon>Pseudomonadati</taxon>
        <taxon>Pseudomonadota</taxon>
        <taxon>Betaproteobacteria</taxon>
        <taxon>Rhodocyclales</taxon>
        <taxon>Zoogloeaceae</taxon>
        <taxon>Azoarcus</taxon>
    </lineage>
</organism>
<dbReference type="PANTHER" id="PTHR10434:SF11">
    <property type="entry name" value="1-ACYL-SN-GLYCEROL-3-PHOSPHATE ACYLTRANSFERASE"/>
    <property type="match status" value="1"/>
</dbReference>